<dbReference type="AlphaFoldDB" id="A0A1G8E6C9"/>
<gene>
    <name evidence="3" type="ORF">SAMN05192573_111121</name>
</gene>
<dbReference type="Gene3D" id="3.30.530.20">
    <property type="match status" value="1"/>
</dbReference>
<dbReference type="InterPro" id="IPR013538">
    <property type="entry name" value="ASHA1/2-like_C"/>
</dbReference>
<protein>
    <submittedName>
        <fullName evidence="3">Uncharacterized conserved protein YndB, AHSA1/START domain</fullName>
    </submittedName>
</protein>
<comment type="similarity">
    <text evidence="1">Belongs to the AHA1 family.</text>
</comment>
<dbReference type="OrthoDB" id="2355173at2"/>
<dbReference type="Pfam" id="PF08327">
    <property type="entry name" value="AHSA1"/>
    <property type="match status" value="1"/>
</dbReference>
<evidence type="ECO:0000256" key="1">
    <source>
        <dbReference type="ARBA" id="ARBA00006817"/>
    </source>
</evidence>
<name>A0A1G8E6C9_9SPHI</name>
<dbReference type="Proteomes" id="UP000199705">
    <property type="component" value="Unassembled WGS sequence"/>
</dbReference>
<feature type="domain" description="Activator of Hsp90 ATPase homologue 1/2-like C-terminal" evidence="2">
    <location>
        <begin position="13"/>
        <end position="140"/>
    </location>
</feature>
<evidence type="ECO:0000313" key="4">
    <source>
        <dbReference type="Proteomes" id="UP000199705"/>
    </source>
</evidence>
<dbReference type="InterPro" id="IPR023393">
    <property type="entry name" value="START-like_dom_sf"/>
</dbReference>
<dbReference type="RefSeq" id="WP_091171350.1">
    <property type="nucleotide sequence ID" value="NZ_FNCG01000011.1"/>
</dbReference>
<accession>A0A1G8E6C9</accession>
<evidence type="ECO:0000259" key="2">
    <source>
        <dbReference type="Pfam" id="PF08327"/>
    </source>
</evidence>
<proteinExistence type="inferred from homology"/>
<keyword evidence="4" id="KW-1185">Reference proteome</keyword>
<dbReference type="STRING" id="551996.SAMN05192573_111121"/>
<dbReference type="EMBL" id="FNCG01000011">
    <property type="protein sequence ID" value="SDH65199.1"/>
    <property type="molecule type" value="Genomic_DNA"/>
</dbReference>
<evidence type="ECO:0000313" key="3">
    <source>
        <dbReference type="EMBL" id="SDH65199.1"/>
    </source>
</evidence>
<organism evidence="3 4">
    <name type="scientific">Mucilaginibacter gossypii</name>
    <dbReference type="NCBI Taxonomy" id="551996"/>
    <lineage>
        <taxon>Bacteria</taxon>
        <taxon>Pseudomonadati</taxon>
        <taxon>Bacteroidota</taxon>
        <taxon>Sphingobacteriia</taxon>
        <taxon>Sphingobacteriales</taxon>
        <taxon>Sphingobacteriaceae</taxon>
        <taxon>Mucilaginibacter</taxon>
    </lineage>
</organism>
<sequence>MEKLTVNVQVKFKAPMAKVWQGLTDPAMVKKYFFGTDLESSWRVGEPIKFSGEWGGKKYEDHGTILDIDPGTFVKYSYWSSMSGTDDKPENYANVTYNLTENNGETELTVTQDNVKNEEAKAHSEQNWKGIFEELRKLIE</sequence>
<dbReference type="SUPFAM" id="SSF55961">
    <property type="entry name" value="Bet v1-like"/>
    <property type="match status" value="1"/>
</dbReference>
<dbReference type="CDD" id="cd07814">
    <property type="entry name" value="SRPBCC_CalC_Aha1-like"/>
    <property type="match status" value="1"/>
</dbReference>
<reference evidence="4" key="1">
    <citation type="submission" date="2016-10" db="EMBL/GenBank/DDBJ databases">
        <authorList>
            <person name="Varghese N."/>
            <person name="Submissions S."/>
        </authorList>
    </citation>
    <scope>NUCLEOTIDE SEQUENCE [LARGE SCALE GENOMIC DNA]</scope>
    <source>
        <strain evidence="4">Gh-67</strain>
    </source>
</reference>